<proteinExistence type="predicted"/>
<dbReference type="AlphaFoldDB" id="A0A654ARM7"/>
<evidence type="ECO:0000313" key="1">
    <source>
        <dbReference type="EMBL" id="VXC70217.1"/>
    </source>
</evidence>
<dbReference type="Proteomes" id="UP000437562">
    <property type="component" value="Unassembled WGS sequence"/>
</dbReference>
<sequence>MTKKRKVSARVIKAAGTGTQVLSRQQEDEVEKNAINDIIQPPYEITRLQEIKENSTILGQCIDAYKRNIAGFGHEMKYKEEDAEETPEMKAEWTLIDKEIIPFFSFEKPFKEILETVIDDKETTGNGYIEVIRNLEGKPTELVNMLPQYMRVTRKDDRPQDVTYIINGKEVKRKKLFRRYVQQVGAIDTYFKEYGDPRFLNKETGEFGTATFGDKNATEVIQMKIGNGPYGIPRWVSHVVHMVGARKAEELNLRYFKQGRHIPMAILLKNGVLSEDSEKELMDYVSTVEGEESQHKYLVLQVESAEEGIVGDTQPNVDIELKSLADILQNDALFLEYDEKSRQKVQSAFRLPDVYVGYIRDFNRATAESVREITEEQVFEPERNTLEFIINNVLLLPYGLKHVYVNLRKSEISNTEDMVKTIEVLADKGGLTLQDVRNLASSMLNKEFSDYDIPEADQPVALVLERHRKVSGWEKGLSEKLQKSVESHSNEELVNVIKDLRDLLESMQDEED</sequence>
<name>A0A654ARM7_BACMY</name>
<dbReference type="InterPro" id="IPR006430">
    <property type="entry name" value="Phage_portal_PBSX"/>
</dbReference>
<dbReference type="NCBIfam" id="TIGR01540">
    <property type="entry name" value="portal_PBSX"/>
    <property type="match status" value="1"/>
</dbReference>
<dbReference type="PIRSF" id="PIRSF019260">
    <property type="entry name" value="PBSX_XkdE_prd"/>
    <property type="match status" value="1"/>
</dbReference>
<accession>A0A654ARM7</accession>
<reference evidence="1 2" key="1">
    <citation type="submission" date="2019-10" db="EMBL/GenBank/DDBJ databases">
        <authorList>
            <person name="Karimi E."/>
        </authorList>
    </citation>
    <scope>NUCLEOTIDE SEQUENCE [LARGE SCALE GENOMIC DNA]</scope>
    <source>
        <strain evidence="1">Bacillus sp. 71</strain>
    </source>
</reference>
<dbReference type="RefSeq" id="WP_159146650.1">
    <property type="nucleotide sequence ID" value="NZ_LR733376.1"/>
</dbReference>
<evidence type="ECO:0000313" key="2">
    <source>
        <dbReference type="Proteomes" id="UP000437562"/>
    </source>
</evidence>
<protein>
    <submittedName>
        <fullName evidence="1">Putative phage capsid protein skin element</fullName>
    </submittedName>
</protein>
<organism evidence="1 2">
    <name type="scientific">Bacillus mycoides</name>
    <dbReference type="NCBI Taxonomy" id="1405"/>
    <lineage>
        <taxon>Bacteria</taxon>
        <taxon>Bacillati</taxon>
        <taxon>Bacillota</taxon>
        <taxon>Bacilli</taxon>
        <taxon>Bacillales</taxon>
        <taxon>Bacillaceae</taxon>
        <taxon>Bacillus</taxon>
        <taxon>Bacillus cereus group</taxon>
    </lineage>
</organism>
<dbReference type="EMBL" id="CABWMC010000031">
    <property type="protein sequence ID" value="VXC70217.1"/>
    <property type="molecule type" value="Genomic_DNA"/>
</dbReference>
<dbReference type="InterPro" id="IPR016753">
    <property type="entry name" value="PBSX_Firmicutes"/>
</dbReference>
<gene>
    <name evidence="1" type="primary">yqbA</name>
    <name evidence="1" type="ORF">BACI71_60045</name>
</gene>